<comment type="catalytic activity">
    <reaction evidence="1">
        <text>Endohydrolysis of (1-&gt;3)- or (1-&gt;4)-linkages in beta-D-glucans when the glucose residue whose reducing group is involved in the linkage to be hydrolyzed is itself substituted at C-3.</text>
        <dbReference type="EC" id="3.2.1.6"/>
    </reaction>
</comment>
<accession>A0A2T2NDJ4</accession>
<evidence type="ECO:0000256" key="7">
    <source>
        <dbReference type="SAM" id="SignalP"/>
    </source>
</evidence>
<feature type="domain" description="GH16" evidence="8">
    <location>
        <begin position="24"/>
        <end position="278"/>
    </location>
</feature>
<dbReference type="InterPro" id="IPR013320">
    <property type="entry name" value="ConA-like_dom_sf"/>
</dbReference>
<keyword evidence="5" id="KW-0326">Glycosidase</keyword>
<evidence type="ECO:0000259" key="8">
    <source>
        <dbReference type="PROSITE" id="PS51762"/>
    </source>
</evidence>
<evidence type="ECO:0000256" key="2">
    <source>
        <dbReference type="ARBA" id="ARBA00006865"/>
    </source>
</evidence>
<evidence type="ECO:0000256" key="1">
    <source>
        <dbReference type="ARBA" id="ARBA00000124"/>
    </source>
</evidence>
<evidence type="ECO:0000256" key="3">
    <source>
        <dbReference type="ARBA" id="ARBA00012599"/>
    </source>
</evidence>
<dbReference type="EMBL" id="KZ678140">
    <property type="protein sequence ID" value="PSN63503.1"/>
    <property type="molecule type" value="Genomic_DNA"/>
</dbReference>
<reference evidence="9 10" key="1">
    <citation type="journal article" date="2018" name="Front. Microbiol.">
        <title>Genome-Wide Analysis of Corynespora cassiicola Leaf Fall Disease Putative Effectors.</title>
        <authorList>
            <person name="Lopez D."/>
            <person name="Ribeiro S."/>
            <person name="Label P."/>
            <person name="Fumanal B."/>
            <person name="Venisse J.S."/>
            <person name="Kohler A."/>
            <person name="de Oliveira R.R."/>
            <person name="Labutti K."/>
            <person name="Lipzen A."/>
            <person name="Lail K."/>
            <person name="Bauer D."/>
            <person name="Ohm R.A."/>
            <person name="Barry K.W."/>
            <person name="Spatafora J."/>
            <person name="Grigoriev I.V."/>
            <person name="Martin F.M."/>
            <person name="Pujade-Renaud V."/>
        </authorList>
    </citation>
    <scope>NUCLEOTIDE SEQUENCE [LARGE SCALE GENOMIC DNA]</scope>
    <source>
        <strain evidence="9 10">Philippines</strain>
    </source>
</reference>
<evidence type="ECO:0000256" key="6">
    <source>
        <dbReference type="SAM" id="MobiDB-lite"/>
    </source>
</evidence>
<dbReference type="OrthoDB" id="192832at2759"/>
<dbReference type="FunFam" id="2.60.120.200:FF:000114">
    <property type="entry name" value="Probable endo-1,3(4)-beta-glucanase NFIA_089530"/>
    <property type="match status" value="1"/>
</dbReference>
<dbReference type="AlphaFoldDB" id="A0A2T2NDJ4"/>
<comment type="similarity">
    <text evidence="2">Belongs to the glycosyl hydrolase 16 family.</text>
</comment>
<evidence type="ECO:0000256" key="4">
    <source>
        <dbReference type="ARBA" id="ARBA00022801"/>
    </source>
</evidence>
<dbReference type="Gene3D" id="2.60.120.200">
    <property type="match status" value="1"/>
</dbReference>
<name>A0A2T2NDJ4_CORCC</name>
<dbReference type="CDD" id="cd02181">
    <property type="entry name" value="GH16_fungal_Lam16A_glucanase"/>
    <property type="match status" value="1"/>
</dbReference>
<feature type="compositionally biased region" description="Pro residues" evidence="6">
    <location>
        <begin position="322"/>
        <end position="342"/>
    </location>
</feature>
<dbReference type="Pfam" id="PF26113">
    <property type="entry name" value="GH16_XgeA"/>
    <property type="match status" value="1"/>
</dbReference>
<sequence length="379" mass="40568">MHFSSFAAAAALFRLSIAGYVLEDDYMTDFYGHFDFFTDEDPTNGFVKYVDEATAREMNLINASTTAPVEWGVDSTNKTPEGRPSIRLEGKKKYTGGLVMIDVQHMPFGCGTWPAFWTLGPDWPSGGEIDILEGVNEQDKNGMTLHTGPGCEIGSDHALFAGEVDTQNCDVKAEGQMDNAGCSIKHPSTKSYGAGFNENGGGVYATEWTDEAISIWFFPRGEIPEDALGDAPNPSGWGKPAAKFQGGCDISNTFKENQLIFTSTFCGDWAGGVWESGSCASKAPTCNDYVRDNPEAFANAHWTINALKVYQNAEGGSAPEPSGQPTPAPTSEPEPTAQPDPFPTTEVLTPAPLPTGNNGSFPTVAPPQEPPIETTAPEP</sequence>
<evidence type="ECO:0000256" key="5">
    <source>
        <dbReference type="ARBA" id="ARBA00023295"/>
    </source>
</evidence>
<feature type="non-terminal residue" evidence="9">
    <location>
        <position position="379"/>
    </location>
</feature>
<feature type="region of interest" description="Disordered" evidence="6">
    <location>
        <begin position="313"/>
        <end position="379"/>
    </location>
</feature>
<evidence type="ECO:0000313" key="10">
    <source>
        <dbReference type="Proteomes" id="UP000240883"/>
    </source>
</evidence>
<organism evidence="9 10">
    <name type="scientific">Corynespora cassiicola Philippines</name>
    <dbReference type="NCBI Taxonomy" id="1448308"/>
    <lineage>
        <taxon>Eukaryota</taxon>
        <taxon>Fungi</taxon>
        <taxon>Dikarya</taxon>
        <taxon>Ascomycota</taxon>
        <taxon>Pezizomycotina</taxon>
        <taxon>Dothideomycetes</taxon>
        <taxon>Pleosporomycetidae</taxon>
        <taxon>Pleosporales</taxon>
        <taxon>Corynesporascaceae</taxon>
        <taxon>Corynespora</taxon>
    </lineage>
</organism>
<dbReference type="InterPro" id="IPR050546">
    <property type="entry name" value="Glycosyl_Hydrlase_16"/>
</dbReference>
<dbReference type="PANTHER" id="PTHR10963:SF24">
    <property type="entry name" value="GLYCOSIDASE C21B10.07-RELATED"/>
    <property type="match status" value="1"/>
</dbReference>
<protein>
    <recommendedName>
        <fullName evidence="3">endo-1,3(4)-beta-glucanase</fullName>
        <ecNumber evidence="3">3.2.1.6</ecNumber>
    </recommendedName>
</protein>
<dbReference type="Proteomes" id="UP000240883">
    <property type="component" value="Unassembled WGS sequence"/>
</dbReference>
<proteinExistence type="inferred from homology"/>
<dbReference type="STRING" id="1448308.A0A2T2NDJ4"/>
<feature type="signal peptide" evidence="7">
    <location>
        <begin position="1"/>
        <end position="18"/>
    </location>
</feature>
<keyword evidence="10" id="KW-1185">Reference proteome</keyword>
<dbReference type="GO" id="GO:0009251">
    <property type="term" value="P:glucan catabolic process"/>
    <property type="evidence" value="ECO:0007669"/>
    <property type="project" value="TreeGrafter"/>
</dbReference>
<keyword evidence="7" id="KW-0732">Signal</keyword>
<dbReference type="PROSITE" id="PS51762">
    <property type="entry name" value="GH16_2"/>
    <property type="match status" value="1"/>
</dbReference>
<dbReference type="SUPFAM" id="SSF49899">
    <property type="entry name" value="Concanavalin A-like lectins/glucanases"/>
    <property type="match status" value="1"/>
</dbReference>
<dbReference type="GO" id="GO:0052861">
    <property type="term" value="F:endo-1,3(4)-beta-glucanase activity"/>
    <property type="evidence" value="ECO:0007669"/>
    <property type="project" value="UniProtKB-EC"/>
</dbReference>
<gene>
    <name evidence="9" type="ORF">BS50DRAFT_458362</name>
</gene>
<dbReference type="EC" id="3.2.1.6" evidence="3"/>
<evidence type="ECO:0000313" key="9">
    <source>
        <dbReference type="EMBL" id="PSN63503.1"/>
    </source>
</evidence>
<keyword evidence="4" id="KW-0378">Hydrolase</keyword>
<dbReference type="PANTHER" id="PTHR10963">
    <property type="entry name" value="GLYCOSYL HYDROLASE-RELATED"/>
    <property type="match status" value="1"/>
</dbReference>
<feature type="chain" id="PRO_5015631669" description="endo-1,3(4)-beta-glucanase" evidence="7">
    <location>
        <begin position="19"/>
        <end position="379"/>
    </location>
</feature>
<dbReference type="InterPro" id="IPR000757">
    <property type="entry name" value="Beta-glucanase-like"/>
</dbReference>